<gene>
    <name evidence="1" type="ORF">ENM42_02815</name>
</gene>
<accession>A0A7C5Y9U0</accession>
<sequence length="74" mass="8441">MNVDVEPFHLFPERFRSLFSGFFQSFQLSPAITALSGSGGLQTKYLDQKAEHALKVVKDIIGFKRYKLEINFEG</sequence>
<dbReference type="EMBL" id="DRXS01000157">
    <property type="protein sequence ID" value="HHR40742.1"/>
    <property type="molecule type" value="Genomic_DNA"/>
</dbReference>
<protein>
    <submittedName>
        <fullName evidence="1">Uncharacterized protein</fullName>
    </submittedName>
</protein>
<proteinExistence type="predicted"/>
<evidence type="ECO:0000313" key="1">
    <source>
        <dbReference type="EMBL" id="HHR40742.1"/>
    </source>
</evidence>
<organism evidence="1">
    <name type="scientific">Caldiarchaeum subterraneum</name>
    <dbReference type="NCBI Taxonomy" id="311458"/>
    <lineage>
        <taxon>Archaea</taxon>
        <taxon>Nitrososphaerota</taxon>
        <taxon>Candidatus Caldarchaeales</taxon>
        <taxon>Candidatus Caldarchaeaceae</taxon>
        <taxon>Candidatus Caldarchaeum</taxon>
    </lineage>
</organism>
<name>A0A7C5Y9U0_CALS0</name>
<reference evidence="1" key="1">
    <citation type="journal article" date="2020" name="mSystems">
        <title>Genome- and Community-Level Interaction Insights into Carbon Utilization and Element Cycling Functions of Hydrothermarchaeota in Hydrothermal Sediment.</title>
        <authorList>
            <person name="Zhou Z."/>
            <person name="Liu Y."/>
            <person name="Xu W."/>
            <person name="Pan J."/>
            <person name="Luo Z.H."/>
            <person name="Li M."/>
        </authorList>
    </citation>
    <scope>NUCLEOTIDE SEQUENCE [LARGE SCALE GENOMIC DNA]</scope>
    <source>
        <strain evidence="1">SpSt-1084</strain>
    </source>
</reference>
<dbReference type="AlphaFoldDB" id="A0A7C5Y9U0"/>
<comment type="caution">
    <text evidence="1">The sequence shown here is derived from an EMBL/GenBank/DDBJ whole genome shotgun (WGS) entry which is preliminary data.</text>
</comment>